<keyword evidence="2" id="KW-1185">Reference proteome</keyword>
<dbReference type="KEGG" id="mvu:Metvu_0029"/>
<dbReference type="eggNOG" id="arCOG02466">
    <property type="taxonomic scope" value="Archaea"/>
</dbReference>
<dbReference type="SUPFAM" id="SSF50447">
    <property type="entry name" value="Translation proteins"/>
    <property type="match status" value="1"/>
</dbReference>
<dbReference type="Proteomes" id="UP000002063">
    <property type="component" value="Chromosome"/>
</dbReference>
<dbReference type="STRING" id="579137.Metvu_0029"/>
<dbReference type="Gene3D" id="2.40.10.230">
    <property type="entry name" value="Probable tRNA pseudouridine synthase domain"/>
    <property type="match status" value="1"/>
</dbReference>
<dbReference type="EMBL" id="CP001787">
    <property type="protein sequence ID" value="ACX71901.1"/>
    <property type="molecule type" value="Genomic_DNA"/>
</dbReference>
<dbReference type="InterPro" id="IPR009000">
    <property type="entry name" value="Transl_B-barrel_sf"/>
</dbReference>
<evidence type="ECO:0008006" key="3">
    <source>
        <dbReference type="Google" id="ProtNLM"/>
    </source>
</evidence>
<evidence type="ECO:0000313" key="1">
    <source>
        <dbReference type="EMBL" id="ACX71901.1"/>
    </source>
</evidence>
<evidence type="ECO:0000313" key="2">
    <source>
        <dbReference type="Proteomes" id="UP000002063"/>
    </source>
</evidence>
<gene>
    <name evidence="1" type="ordered locus">Metvu_0029</name>
</gene>
<dbReference type="OrthoDB" id="60264at2157"/>
<dbReference type="InterPro" id="IPR038664">
    <property type="entry name" value="Gar1/Naf1_Cbf5-bd_sf"/>
</dbReference>
<dbReference type="AlphaFoldDB" id="C9RE99"/>
<dbReference type="RefSeq" id="WP_012819447.1">
    <property type="nucleotide sequence ID" value="NC_013407.1"/>
</dbReference>
<accession>C9RE99</accession>
<sequence>MKAKILHKTPKGFLIGRGCRDVKIGSVVVFKNKDIGKVIDIFGPVNSPYIKILPFRKNDEIYGTVEIQYRPQKNRKNKIKKHLKAKKESKR</sequence>
<dbReference type="GeneID" id="8512355"/>
<name>C9RE99_METVM</name>
<dbReference type="NCBIfam" id="NF009632">
    <property type="entry name" value="PRK13149.2-3"/>
    <property type="match status" value="1"/>
</dbReference>
<dbReference type="HOGENOM" id="CLU_165884_4_0_2"/>
<reference evidence="1" key="1">
    <citation type="submission" date="2009-10" db="EMBL/GenBank/DDBJ databases">
        <title>Complete sequence of chromosome of Methanocaldococcus vulcanius M7.</title>
        <authorList>
            <consortium name="US DOE Joint Genome Institute"/>
            <person name="Lucas S."/>
            <person name="Copeland A."/>
            <person name="Lapidus A."/>
            <person name="Glavina del Rio T."/>
            <person name="Dalin E."/>
            <person name="Tice H."/>
            <person name="Bruce D."/>
            <person name="Goodwin L."/>
            <person name="Pitluck S."/>
            <person name="Lcollab F.I."/>
            <person name="Brettin T."/>
            <person name="Detter J.C."/>
            <person name="Han C."/>
            <person name="Tapia R."/>
            <person name="Kuske C.R."/>
            <person name="Schmutz J."/>
            <person name="Larimer F."/>
            <person name="Land M."/>
            <person name="Hauser L."/>
            <person name="Kyrpides N."/>
            <person name="Ovchinikova G."/>
            <person name="Sieprawska-Lupa M."/>
            <person name="Whitman W.B."/>
            <person name="Woyke T."/>
        </authorList>
    </citation>
    <scope>NUCLEOTIDE SEQUENCE [LARGE SCALE GENOMIC DNA]</scope>
    <source>
        <strain evidence="1">M7</strain>
    </source>
</reference>
<protein>
    <recommendedName>
        <fullName evidence="3">H/ACA RNA-protein complex component Gar1</fullName>
    </recommendedName>
</protein>
<organism evidence="1 2">
    <name type="scientific">Methanocaldococcus vulcanius (strain ATCC 700851 / DSM 12094 / M7)</name>
    <name type="common">Methanococcus vulcanius</name>
    <dbReference type="NCBI Taxonomy" id="579137"/>
    <lineage>
        <taxon>Archaea</taxon>
        <taxon>Methanobacteriati</taxon>
        <taxon>Methanobacteriota</taxon>
        <taxon>Methanomada group</taxon>
        <taxon>Methanococci</taxon>
        <taxon>Methanococcales</taxon>
        <taxon>Methanocaldococcaceae</taxon>
        <taxon>Methanocaldococcus</taxon>
    </lineage>
</organism>
<proteinExistence type="predicted"/>